<dbReference type="EMBL" id="JAVREP010000018">
    <property type="protein sequence ID" value="MDT0331096.1"/>
    <property type="molecule type" value="Genomic_DNA"/>
</dbReference>
<gene>
    <name evidence="1" type="ORF">RM479_22000</name>
</gene>
<evidence type="ECO:0008006" key="3">
    <source>
        <dbReference type="Google" id="ProtNLM"/>
    </source>
</evidence>
<keyword evidence="2" id="KW-1185">Reference proteome</keyword>
<dbReference type="Proteomes" id="UP001183390">
    <property type="component" value="Unassembled WGS sequence"/>
</dbReference>
<proteinExistence type="predicted"/>
<accession>A0ABU2MEH9</accession>
<protein>
    <recommendedName>
        <fullName evidence="3">CopG family transcriptional regulator</fullName>
    </recommendedName>
</protein>
<sequence>MSVLGIEFTEAEAEQIRQIAAAEKRPPQELVQEMRESMLAEIRRRRFLAAARRVTTLSAELNERLAK</sequence>
<comment type="caution">
    <text evidence="1">The sequence shown here is derived from an EMBL/GenBank/DDBJ whole genome shotgun (WGS) entry which is preliminary data.</text>
</comment>
<reference evidence="2" key="1">
    <citation type="submission" date="2023-07" db="EMBL/GenBank/DDBJ databases">
        <title>30 novel species of actinomycetes from the DSMZ collection.</title>
        <authorList>
            <person name="Nouioui I."/>
        </authorList>
    </citation>
    <scope>NUCLEOTIDE SEQUENCE [LARGE SCALE GENOMIC DNA]</scope>
    <source>
        <strain evidence="2">DSM 44743</strain>
    </source>
</reference>
<evidence type="ECO:0000313" key="2">
    <source>
        <dbReference type="Proteomes" id="UP001183390"/>
    </source>
</evidence>
<evidence type="ECO:0000313" key="1">
    <source>
        <dbReference type="EMBL" id="MDT0331096.1"/>
    </source>
</evidence>
<organism evidence="1 2">
    <name type="scientific">Nocardiopsis lambiniae</name>
    <dbReference type="NCBI Taxonomy" id="3075539"/>
    <lineage>
        <taxon>Bacteria</taxon>
        <taxon>Bacillati</taxon>
        <taxon>Actinomycetota</taxon>
        <taxon>Actinomycetes</taxon>
        <taxon>Streptosporangiales</taxon>
        <taxon>Nocardiopsidaceae</taxon>
        <taxon>Nocardiopsis</taxon>
    </lineage>
</organism>
<name>A0ABU2MEH9_9ACTN</name>
<dbReference type="RefSeq" id="WP_311513656.1">
    <property type="nucleotide sequence ID" value="NZ_JAVREP010000018.1"/>
</dbReference>